<dbReference type="AlphaFoldDB" id="A0A2G8SDP4"/>
<dbReference type="OrthoDB" id="298939at2759"/>
<feature type="compositionally biased region" description="Low complexity" evidence="1">
    <location>
        <begin position="815"/>
        <end position="824"/>
    </location>
</feature>
<comment type="caution">
    <text evidence="3">The sequence shown here is derived from an EMBL/GenBank/DDBJ whole genome shotgun (WGS) entry which is preliminary data.</text>
</comment>
<dbReference type="Proteomes" id="UP000230002">
    <property type="component" value="Unassembled WGS sequence"/>
</dbReference>
<dbReference type="STRING" id="1077348.A0A2G8SDP4"/>
<reference evidence="3 4" key="1">
    <citation type="journal article" date="2015" name="Sci. Rep.">
        <title>Chromosome-level genome map provides insights into diverse defense mechanisms in the medicinal fungus Ganoderma sinense.</title>
        <authorList>
            <person name="Zhu Y."/>
            <person name="Xu J."/>
            <person name="Sun C."/>
            <person name="Zhou S."/>
            <person name="Xu H."/>
            <person name="Nelson D.R."/>
            <person name="Qian J."/>
            <person name="Song J."/>
            <person name="Luo H."/>
            <person name="Xiang L."/>
            <person name="Li Y."/>
            <person name="Xu Z."/>
            <person name="Ji A."/>
            <person name="Wang L."/>
            <person name="Lu S."/>
            <person name="Hayward A."/>
            <person name="Sun W."/>
            <person name="Li X."/>
            <person name="Schwartz D.C."/>
            <person name="Wang Y."/>
            <person name="Chen S."/>
        </authorList>
    </citation>
    <scope>NUCLEOTIDE SEQUENCE [LARGE SCALE GENOMIC DNA]</scope>
    <source>
        <strain evidence="3 4">ZZ0214-1</strain>
    </source>
</reference>
<feature type="compositionally biased region" description="Basic and acidic residues" evidence="1">
    <location>
        <begin position="1"/>
        <end position="14"/>
    </location>
</feature>
<dbReference type="InterPro" id="IPR014752">
    <property type="entry name" value="Arrestin-like_C"/>
</dbReference>
<feature type="compositionally biased region" description="Polar residues" evidence="1">
    <location>
        <begin position="584"/>
        <end position="593"/>
    </location>
</feature>
<accession>A0A2G8SDP4</accession>
<feature type="region of interest" description="Disordered" evidence="1">
    <location>
        <begin position="584"/>
        <end position="651"/>
    </location>
</feature>
<dbReference type="InterPro" id="IPR014756">
    <property type="entry name" value="Ig_E-set"/>
</dbReference>
<feature type="compositionally biased region" description="Polar residues" evidence="1">
    <location>
        <begin position="617"/>
        <end position="634"/>
    </location>
</feature>
<feature type="region of interest" description="Disordered" evidence="1">
    <location>
        <begin position="849"/>
        <end position="899"/>
    </location>
</feature>
<gene>
    <name evidence="3" type="ORF">GSI_06401</name>
</gene>
<dbReference type="Pfam" id="PF02752">
    <property type="entry name" value="Arrestin_C"/>
    <property type="match status" value="1"/>
</dbReference>
<dbReference type="SMART" id="SM01017">
    <property type="entry name" value="Arrestin_C"/>
    <property type="match status" value="1"/>
</dbReference>
<evidence type="ECO:0000256" key="1">
    <source>
        <dbReference type="SAM" id="MobiDB-lite"/>
    </source>
</evidence>
<dbReference type="Gene3D" id="2.60.40.640">
    <property type="match status" value="2"/>
</dbReference>
<organism evidence="3 4">
    <name type="scientific">Ganoderma sinense ZZ0214-1</name>
    <dbReference type="NCBI Taxonomy" id="1077348"/>
    <lineage>
        <taxon>Eukaryota</taxon>
        <taxon>Fungi</taxon>
        <taxon>Dikarya</taxon>
        <taxon>Basidiomycota</taxon>
        <taxon>Agaricomycotina</taxon>
        <taxon>Agaricomycetes</taxon>
        <taxon>Polyporales</taxon>
        <taxon>Polyporaceae</taxon>
        <taxon>Ganoderma</taxon>
    </lineage>
</organism>
<evidence type="ECO:0000259" key="2">
    <source>
        <dbReference type="SMART" id="SM01017"/>
    </source>
</evidence>
<sequence length="955" mass="102440">MDIPSDKPTNDGRRRLPSFFDDQEPHSIQAVSPHSVHDRRFQLPKRDPEVDHRQAALPSTPLFKEDSKAIHPHSASRISDSGFSRHDSLFSFGVPPARNAAELKSLLGNSSSRLRPGATVLPHHAQTVDKAAQAAHVVSLERAKSRARVEVDIVLESDCCIAGGYLRGHVKLHVRKRQKKEAPVLLADGRVRVIGFESIAGTHDYHTFYQRASALSTITDAYPRVYDSPPDAEGFSRAMEGVHVLPFAMYLSEDHMFGSAKGTANIHSGASLRYIAMISVKIKDSQTLKRSIAHFYRDCEVWPRLNLNVMLSTPSRPIQASSKKTLSAIGGGGQLKLTAMLHRSTWIAGQRCYVRIGLGNDTKRTVRTTVLTLIRTTTLFKYRPVVSSNGSQSPEEKACQTTTTHKVVAESYLEKSRPASKHHASTEGWWAGVRAGEDACFAHHVLIPLDALSVSRSRLIQVEYSIRVTASAGALAPDVHVTLPLRIINFLSVDPTPSDPLLSCDGSYARLVPFDHSPISGTPTIQSDANHTAHILSELSTISINPLSDSPSMSPLSGYHSTHTPATPASAVVLDLLSGDVQPGSDTSLTSIDLQEHGPVTPDAPQTSAGRDDTVAPPTSESGASMYSTDSNPSSPSPVTPITFEQPYHRSSSQALGDLQVQNDANSEELAANAIDTAQGGPLFGRTTINVSPQHLQGRGSMKGTEPTRKMSPTQFSWTSRRRPAMAALATSPPMIVGGNAERQEELAGPLAAPVSSVCVNHNGTKRERSSTLTLHPPAASRDVSELDGLLDASHSVSAWRRPPSRSLPQPPCQPDSSSSIPASVSAVEAHQLSWLDSSCVLNADCGSTTDTTGPVPSSIHAGSNGARSAVARRSPRTHSVSAAPRCNGSPLSSPRVPHGWTGAVPVSTSGSTIRAHPAEKVQRNGRSNTSVVRGRIAAYEERLRYSIDPGVGET</sequence>
<dbReference type="SUPFAM" id="SSF81296">
    <property type="entry name" value="E set domains"/>
    <property type="match status" value="1"/>
</dbReference>
<evidence type="ECO:0000313" key="3">
    <source>
        <dbReference type="EMBL" id="PIL31698.1"/>
    </source>
</evidence>
<feature type="region of interest" description="Disordered" evidence="1">
    <location>
        <begin position="1"/>
        <end position="54"/>
    </location>
</feature>
<dbReference type="InterPro" id="IPR011022">
    <property type="entry name" value="Arrestin_C-like"/>
</dbReference>
<feature type="compositionally biased region" description="Basic and acidic residues" evidence="1">
    <location>
        <begin position="35"/>
        <end position="54"/>
    </location>
</feature>
<keyword evidence="4" id="KW-1185">Reference proteome</keyword>
<feature type="region of interest" description="Disordered" evidence="1">
    <location>
        <begin position="797"/>
        <end position="824"/>
    </location>
</feature>
<dbReference type="EMBL" id="AYKW01000012">
    <property type="protein sequence ID" value="PIL31698.1"/>
    <property type="molecule type" value="Genomic_DNA"/>
</dbReference>
<feature type="region of interest" description="Disordered" evidence="1">
    <location>
        <begin position="693"/>
        <end position="722"/>
    </location>
</feature>
<proteinExistence type="predicted"/>
<name>A0A2G8SDP4_9APHY</name>
<evidence type="ECO:0000313" key="4">
    <source>
        <dbReference type="Proteomes" id="UP000230002"/>
    </source>
</evidence>
<feature type="domain" description="Arrestin C-terminal-like" evidence="2">
    <location>
        <begin position="331"/>
        <end position="490"/>
    </location>
</feature>
<protein>
    <recommendedName>
        <fullName evidence="2">Arrestin C-terminal-like domain-containing protein</fullName>
    </recommendedName>
</protein>